<feature type="domain" description="Helicase ATP-binding" evidence="16">
    <location>
        <begin position="288"/>
        <end position="449"/>
    </location>
</feature>
<keyword evidence="5 15" id="KW-0378">Hydrolase</keyword>
<keyword evidence="11" id="KW-0413">Isomerase</keyword>
<evidence type="ECO:0000313" key="18">
    <source>
        <dbReference type="EMBL" id="ABJ88661.1"/>
    </source>
</evidence>
<evidence type="ECO:0000256" key="15">
    <source>
        <dbReference type="RuleBase" id="RU363016"/>
    </source>
</evidence>
<evidence type="ECO:0000256" key="9">
    <source>
        <dbReference type="ARBA" id="ARBA00023172"/>
    </source>
</evidence>
<keyword evidence="4 15" id="KW-0227">DNA damage</keyword>
<dbReference type="AlphaFoldDB" id="Q01NV9"/>
<evidence type="ECO:0000256" key="4">
    <source>
        <dbReference type="ARBA" id="ARBA00022763"/>
    </source>
</evidence>
<dbReference type="SUPFAM" id="SSF52540">
    <property type="entry name" value="P-loop containing nucleoside triphosphate hydrolases"/>
    <property type="match status" value="2"/>
</dbReference>
<dbReference type="Pfam" id="PF17191">
    <property type="entry name" value="RecG_wedge"/>
    <property type="match status" value="1"/>
</dbReference>
<dbReference type="Gene3D" id="2.40.50.140">
    <property type="entry name" value="Nucleic acid-binding proteins"/>
    <property type="match status" value="1"/>
</dbReference>
<dbReference type="eggNOG" id="COG1200">
    <property type="taxonomic scope" value="Bacteria"/>
</dbReference>
<dbReference type="CDD" id="cd17992">
    <property type="entry name" value="DEXHc_RecG"/>
    <property type="match status" value="1"/>
</dbReference>
<feature type="domain" description="Helicase C-terminal" evidence="17">
    <location>
        <begin position="468"/>
        <end position="633"/>
    </location>
</feature>
<evidence type="ECO:0000256" key="2">
    <source>
        <dbReference type="ARBA" id="ARBA00017846"/>
    </source>
</evidence>
<dbReference type="NCBIfam" id="TIGR00643">
    <property type="entry name" value="recG"/>
    <property type="match status" value="1"/>
</dbReference>
<dbReference type="InterPro" id="IPR011545">
    <property type="entry name" value="DEAD/DEAH_box_helicase_dom"/>
</dbReference>
<evidence type="ECO:0000259" key="17">
    <source>
        <dbReference type="PROSITE" id="PS51194"/>
    </source>
</evidence>
<dbReference type="GO" id="GO:0006281">
    <property type="term" value="P:DNA repair"/>
    <property type="evidence" value="ECO:0007669"/>
    <property type="project" value="UniProtKB-UniRule"/>
</dbReference>
<keyword evidence="6 15" id="KW-0347">Helicase</keyword>
<dbReference type="SMART" id="SM00490">
    <property type="entry name" value="HELICc"/>
    <property type="match status" value="1"/>
</dbReference>
<accession>Q01NV9</accession>
<evidence type="ECO:0000256" key="8">
    <source>
        <dbReference type="ARBA" id="ARBA00023125"/>
    </source>
</evidence>
<dbReference type="InParanoid" id="Q01NV9"/>
<dbReference type="EMBL" id="CP000473">
    <property type="protein sequence ID" value="ABJ88661.1"/>
    <property type="molecule type" value="Genomic_DNA"/>
</dbReference>
<evidence type="ECO:0000256" key="14">
    <source>
        <dbReference type="ARBA" id="ARBA00048988"/>
    </source>
</evidence>
<evidence type="ECO:0000256" key="5">
    <source>
        <dbReference type="ARBA" id="ARBA00022801"/>
    </source>
</evidence>
<dbReference type="InterPro" id="IPR027417">
    <property type="entry name" value="P-loop_NTPase"/>
</dbReference>
<dbReference type="GO" id="GO:0003677">
    <property type="term" value="F:DNA binding"/>
    <property type="evidence" value="ECO:0007669"/>
    <property type="project" value="UniProtKB-KW"/>
</dbReference>
<dbReference type="PANTHER" id="PTHR47964:SF1">
    <property type="entry name" value="ATP-DEPENDENT DNA HELICASE HOMOLOG RECG, CHLOROPLASTIC"/>
    <property type="match status" value="1"/>
</dbReference>
<dbReference type="Pfam" id="PF19833">
    <property type="entry name" value="RecG_dom3_C"/>
    <property type="match status" value="1"/>
</dbReference>
<sequence length="699" mass="77918">MDLTTSLTYVKGIGPARAAMLEAKGLTTVEDLLGYVPFRYEDRSNMKPVGQLAPGEMATVIAEVRSVKMSGFKRRSLGMFEARFTDASRAILVGKWFHGGYLANVFAEGMKVALFGKVEFDSYAGELTMLHPEFEILSGDDDEGEAALHVGRVVPIYEGAGKLTTKIFRTLIHRILGTIEPLDDALPQFLKDRLKMPDRWRAVQDIHFPPPDSDLRLLNAFRSPAQFRLIFEEFFWLECGVALKRSKARMMPGIAFELNERVREQIKAMLPFKPTGAQKRVLKEIAGDMAAAHPMNRLLQGDVGSGKTIVAAEAAVIAIENGYQVAVLAPTEILAAQHSFTFKRIFEKLGYPTMLLTGSFSAREKSQMKKLLAEGLVKVAIGTHALIQEDVEFKKLGLAIIDEQHRFGVLQRLGLAKKGATPDILVMTATPIPRTLAMTLYGDLDVSIIDEMPPGRKPIVTKHSTSDRIEQVLSFVKKQIDEGRQAYVVYPVIEESETQAMKAAQKEYEHLSKEVFPDIAVGLMHGRLGADEKEAVMQRFKDGLIKILVSTTVIEVGVDVPNASVMVVEQAERFGLSQLHQLRGRVGRGAEQSYCILVTEKMNDTARERIRTLVESTDGFYISEMDLKLRGPGEFFGTKQSGLPSLRVANILRDAEILEIARREAIDFIARPPSEEDLRRAVAYIRDHWQRRYGLVTVG</sequence>
<evidence type="ECO:0000256" key="6">
    <source>
        <dbReference type="ARBA" id="ARBA00022806"/>
    </source>
</evidence>
<keyword evidence="9 15" id="KW-0233">DNA recombination</keyword>
<evidence type="ECO:0000256" key="7">
    <source>
        <dbReference type="ARBA" id="ARBA00022840"/>
    </source>
</evidence>
<dbReference type="STRING" id="234267.Acid_7763"/>
<dbReference type="NCBIfam" id="NF008165">
    <property type="entry name" value="PRK10917.1-3"/>
    <property type="match status" value="1"/>
</dbReference>
<dbReference type="InterPro" id="IPR004609">
    <property type="entry name" value="ATP-dep_DNA_helicase_RecG"/>
</dbReference>
<keyword evidence="10 15" id="KW-0234">DNA repair</keyword>
<dbReference type="PROSITE" id="PS51194">
    <property type="entry name" value="HELICASE_CTER"/>
    <property type="match status" value="1"/>
</dbReference>
<dbReference type="KEGG" id="sus:Acid_7763"/>
<dbReference type="CDD" id="cd04488">
    <property type="entry name" value="RecG_wedge_OBF"/>
    <property type="match status" value="1"/>
</dbReference>
<evidence type="ECO:0000256" key="3">
    <source>
        <dbReference type="ARBA" id="ARBA00022741"/>
    </source>
</evidence>
<dbReference type="SUPFAM" id="SSF50249">
    <property type="entry name" value="Nucleic acid-binding proteins"/>
    <property type="match status" value="1"/>
</dbReference>
<keyword evidence="3 15" id="KW-0547">Nucleotide-binding</keyword>
<dbReference type="CDD" id="cd18811">
    <property type="entry name" value="SF2_C_RecG"/>
    <property type="match status" value="1"/>
</dbReference>
<organism evidence="18">
    <name type="scientific">Solibacter usitatus (strain Ellin6076)</name>
    <dbReference type="NCBI Taxonomy" id="234267"/>
    <lineage>
        <taxon>Bacteria</taxon>
        <taxon>Pseudomonadati</taxon>
        <taxon>Acidobacteriota</taxon>
        <taxon>Terriglobia</taxon>
        <taxon>Bryobacterales</taxon>
        <taxon>Solibacteraceae</taxon>
        <taxon>Candidatus Solibacter</taxon>
    </lineage>
</organism>
<dbReference type="SMART" id="SM00487">
    <property type="entry name" value="DEXDc"/>
    <property type="match status" value="1"/>
</dbReference>
<dbReference type="Pfam" id="PF00271">
    <property type="entry name" value="Helicase_C"/>
    <property type="match status" value="1"/>
</dbReference>
<dbReference type="InterPro" id="IPR012340">
    <property type="entry name" value="NA-bd_OB-fold"/>
</dbReference>
<evidence type="ECO:0000256" key="12">
    <source>
        <dbReference type="ARBA" id="ARBA00034617"/>
    </source>
</evidence>
<dbReference type="PANTHER" id="PTHR47964">
    <property type="entry name" value="ATP-DEPENDENT DNA HELICASE HOMOLOG RECG, CHLOROPLASTIC"/>
    <property type="match status" value="1"/>
</dbReference>
<comment type="catalytic activity">
    <reaction evidence="12 15">
        <text>Couples ATP hydrolysis with the unwinding of duplex DNA by translocating in the 3'-5' direction.</text>
        <dbReference type="EC" id="5.6.2.4"/>
    </reaction>
</comment>
<reference evidence="18" key="1">
    <citation type="submission" date="2006-10" db="EMBL/GenBank/DDBJ databases">
        <title>Complete sequence of Solibacter usitatus Ellin6076.</title>
        <authorList>
            <consortium name="US DOE Joint Genome Institute"/>
            <person name="Copeland A."/>
            <person name="Lucas S."/>
            <person name="Lapidus A."/>
            <person name="Barry K."/>
            <person name="Detter J.C."/>
            <person name="Glavina del Rio T."/>
            <person name="Hammon N."/>
            <person name="Israni S."/>
            <person name="Dalin E."/>
            <person name="Tice H."/>
            <person name="Pitluck S."/>
            <person name="Thompson L.S."/>
            <person name="Brettin T."/>
            <person name="Bruce D."/>
            <person name="Han C."/>
            <person name="Tapia R."/>
            <person name="Gilna P."/>
            <person name="Schmutz J."/>
            <person name="Larimer F."/>
            <person name="Land M."/>
            <person name="Hauser L."/>
            <person name="Kyrpides N."/>
            <person name="Mikhailova N."/>
            <person name="Janssen P.H."/>
            <person name="Kuske C.R."/>
            <person name="Richardson P."/>
        </authorList>
    </citation>
    <scope>NUCLEOTIDE SEQUENCE</scope>
    <source>
        <strain evidence="18">Ellin6076</strain>
    </source>
</reference>
<keyword evidence="7 15" id="KW-0067">ATP-binding</keyword>
<protein>
    <recommendedName>
        <fullName evidence="2 15">ATP-dependent DNA helicase RecG</fullName>
        <ecNumber evidence="13 15">5.6.2.4</ecNumber>
    </recommendedName>
</protein>
<dbReference type="InterPro" id="IPR047112">
    <property type="entry name" value="RecG/Mfd"/>
</dbReference>
<dbReference type="GO" id="GO:0016887">
    <property type="term" value="F:ATP hydrolysis activity"/>
    <property type="evidence" value="ECO:0007669"/>
    <property type="project" value="RHEA"/>
</dbReference>
<dbReference type="GO" id="GO:0006310">
    <property type="term" value="P:DNA recombination"/>
    <property type="evidence" value="ECO:0007669"/>
    <property type="project" value="UniProtKB-UniRule"/>
</dbReference>
<evidence type="ECO:0000256" key="1">
    <source>
        <dbReference type="ARBA" id="ARBA00007504"/>
    </source>
</evidence>
<dbReference type="InterPro" id="IPR014001">
    <property type="entry name" value="Helicase_ATP-bd"/>
</dbReference>
<evidence type="ECO:0000256" key="10">
    <source>
        <dbReference type="ARBA" id="ARBA00023204"/>
    </source>
</evidence>
<dbReference type="NCBIfam" id="NF008168">
    <property type="entry name" value="PRK10917.2-2"/>
    <property type="match status" value="1"/>
</dbReference>
<dbReference type="InterPro" id="IPR001650">
    <property type="entry name" value="Helicase_C-like"/>
</dbReference>
<dbReference type="FunCoup" id="Q01NV9">
    <property type="interactions" value="571"/>
</dbReference>
<dbReference type="GO" id="GO:0005524">
    <property type="term" value="F:ATP binding"/>
    <property type="evidence" value="ECO:0007669"/>
    <property type="project" value="UniProtKB-KW"/>
</dbReference>
<proteinExistence type="inferred from homology"/>
<name>Q01NV9_SOLUE</name>
<dbReference type="EC" id="5.6.2.4" evidence="13 15"/>
<dbReference type="Pfam" id="PF00270">
    <property type="entry name" value="DEAD"/>
    <property type="match status" value="1"/>
</dbReference>
<dbReference type="Gene3D" id="3.40.50.300">
    <property type="entry name" value="P-loop containing nucleotide triphosphate hydrolases"/>
    <property type="match status" value="2"/>
</dbReference>
<comment type="similarity">
    <text evidence="1 15">Belongs to the helicase family. RecG subfamily.</text>
</comment>
<dbReference type="InterPro" id="IPR045562">
    <property type="entry name" value="RecG_dom3_C"/>
</dbReference>
<dbReference type="HOGENOM" id="CLU_005122_7_1_0"/>
<evidence type="ECO:0000256" key="13">
    <source>
        <dbReference type="ARBA" id="ARBA00034808"/>
    </source>
</evidence>
<comment type="function">
    <text evidence="15">Plays a critical role in recombination and DNA repair. Helps process Holliday junction intermediates to mature products by catalyzing branch migration. Has replication fork regression activity, unwinds stalled or blocked replication forks to make a HJ that can be resolved. Has a DNA unwinding activity characteristic of a DNA helicase with 3'-5' polarity.</text>
</comment>
<dbReference type="PROSITE" id="PS51192">
    <property type="entry name" value="HELICASE_ATP_BIND_1"/>
    <property type="match status" value="1"/>
</dbReference>
<evidence type="ECO:0000259" key="16">
    <source>
        <dbReference type="PROSITE" id="PS51192"/>
    </source>
</evidence>
<keyword evidence="8" id="KW-0238">DNA-binding</keyword>
<gene>
    <name evidence="18" type="ordered locus">Acid_7763</name>
</gene>
<comment type="catalytic activity">
    <reaction evidence="14 15">
        <text>ATP + H2O = ADP + phosphate + H(+)</text>
        <dbReference type="Rhea" id="RHEA:13065"/>
        <dbReference type="ChEBI" id="CHEBI:15377"/>
        <dbReference type="ChEBI" id="CHEBI:15378"/>
        <dbReference type="ChEBI" id="CHEBI:30616"/>
        <dbReference type="ChEBI" id="CHEBI:43474"/>
        <dbReference type="ChEBI" id="CHEBI:456216"/>
        <dbReference type="EC" id="5.6.2.4"/>
    </reaction>
</comment>
<evidence type="ECO:0000256" key="11">
    <source>
        <dbReference type="ARBA" id="ARBA00023235"/>
    </source>
</evidence>
<dbReference type="GO" id="GO:0043138">
    <property type="term" value="F:3'-5' DNA helicase activity"/>
    <property type="evidence" value="ECO:0007669"/>
    <property type="project" value="UniProtKB-EC"/>
</dbReference>
<dbReference type="InterPro" id="IPR033454">
    <property type="entry name" value="RecG_wedge"/>
</dbReference>